<evidence type="ECO:0000313" key="6">
    <source>
        <dbReference type="EMBL" id="PME56848.1"/>
    </source>
</evidence>
<protein>
    <submittedName>
        <fullName evidence="6">Integrase</fullName>
    </submittedName>
</protein>
<accession>A0A2N7BJM7</accession>
<keyword evidence="2" id="KW-0229">DNA integration</keyword>
<comment type="caution">
    <text evidence="6">The sequence shown here is derived from an EMBL/GenBank/DDBJ whole genome shotgun (WGS) entry which is preliminary data.</text>
</comment>
<proteinExistence type="inferred from homology"/>
<evidence type="ECO:0000256" key="3">
    <source>
        <dbReference type="ARBA" id="ARBA00023125"/>
    </source>
</evidence>
<dbReference type="RefSeq" id="WP_102266973.1">
    <property type="nucleotide sequence ID" value="NZ_MCSH01000061.1"/>
</dbReference>
<dbReference type="Proteomes" id="UP000235778">
    <property type="component" value="Unassembled WGS sequence"/>
</dbReference>
<comment type="similarity">
    <text evidence="1">Belongs to the 'phage' integrase family.</text>
</comment>
<reference evidence="7" key="1">
    <citation type="submission" date="2016-07" db="EMBL/GenBank/DDBJ databases">
        <title>Nontailed viruses are major unrecognized killers of bacteria in the ocean.</title>
        <authorList>
            <person name="Kauffman K."/>
            <person name="Hussain F."/>
            <person name="Yang J."/>
            <person name="Arevalo P."/>
            <person name="Brown J."/>
            <person name="Cutler M."/>
            <person name="Kelly L."/>
            <person name="Polz M.F."/>
        </authorList>
    </citation>
    <scope>NUCLEOTIDE SEQUENCE [LARGE SCALE GENOMIC DNA]</scope>
    <source>
        <strain evidence="7">10N.286.55.C1</strain>
    </source>
</reference>
<dbReference type="InterPro" id="IPR050090">
    <property type="entry name" value="Tyrosine_recombinase_XerCD"/>
</dbReference>
<dbReference type="InterPro" id="IPR013762">
    <property type="entry name" value="Integrase-like_cat_sf"/>
</dbReference>
<dbReference type="AlphaFoldDB" id="A0A2N7BJM7"/>
<dbReference type="PROSITE" id="PS51898">
    <property type="entry name" value="TYR_RECOMBINASE"/>
    <property type="match status" value="1"/>
</dbReference>
<dbReference type="InterPro" id="IPR002104">
    <property type="entry name" value="Integrase_catalytic"/>
</dbReference>
<dbReference type="Pfam" id="PF00589">
    <property type="entry name" value="Phage_integrase"/>
    <property type="match status" value="1"/>
</dbReference>
<sequence length="442" mass="50363">MVGLSESIQVRIYKDIDNASFPVVVRGSGLPCCLHLNAYLNGNHKSPLSKVNSKKGKSKQSPSFYTRKKYAYELKFLYCFFMQKNIDLVERVASGSFLSIEEIDGYIRACKFYVDTEDESESGTVVSLTDKRIRDAIHATTNSQPEVSAHTFHQRLNRLKAYIEFLYVYHHYDKAETEQQISTDDQFNKFKLYISTAISSSRKDNTITKDPLESVIPSDKFFNLLEVIQERSSNNPFKSSKLRNQIITQILIDTGVRVGAVLKLKVSDLVDDWDNPRFLLTRTPDDPTDTRRLPAANKTKALSVSISHDLMKLIKLYIETVRKSTPNSHEHDFVFISEKGRTIGKPMSYNAIHKVIKTIGDCVGIALHPHLLRHKWNEIFENKAKAKGFSPDKIEDLRKYAMGWVEDSKMASVYNEFQLAMTVAEISSKNLSQSVPNLRGSK</sequence>
<gene>
    <name evidence="6" type="ORF">BCV30_18275</name>
</gene>
<dbReference type="SUPFAM" id="SSF56349">
    <property type="entry name" value="DNA breaking-rejoining enzymes"/>
    <property type="match status" value="1"/>
</dbReference>
<organism evidence="6 7">
    <name type="scientific">Vibrio lentus</name>
    <dbReference type="NCBI Taxonomy" id="136468"/>
    <lineage>
        <taxon>Bacteria</taxon>
        <taxon>Pseudomonadati</taxon>
        <taxon>Pseudomonadota</taxon>
        <taxon>Gammaproteobacteria</taxon>
        <taxon>Vibrionales</taxon>
        <taxon>Vibrionaceae</taxon>
        <taxon>Vibrio</taxon>
    </lineage>
</organism>
<dbReference type="PANTHER" id="PTHR30349:SF41">
    <property type="entry name" value="INTEGRASE_RECOMBINASE PROTEIN MJ0367-RELATED"/>
    <property type="match status" value="1"/>
</dbReference>
<dbReference type="GO" id="GO:0006310">
    <property type="term" value="P:DNA recombination"/>
    <property type="evidence" value="ECO:0007669"/>
    <property type="project" value="UniProtKB-KW"/>
</dbReference>
<name>A0A2N7BJM7_9VIBR</name>
<evidence type="ECO:0000259" key="5">
    <source>
        <dbReference type="PROSITE" id="PS51898"/>
    </source>
</evidence>
<evidence type="ECO:0000256" key="1">
    <source>
        <dbReference type="ARBA" id="ARBA00008857"/>
    </source>
</evidence>
<dbReference type="InterPro" id="IPR011010">
    <property type="entry name" value="DNA_brk_join_enz"/>
</dbReference>
<keyword evidence="4" id="KW-0233">DNA recombination</keyword>
<feature type="domain" description="Tyr recombinase" evidence="5">
    <location>
        <begin position="211"/>
        <end position="427"/>
    </location>
</feature>
<dbReference type="Gene3D" id="1.10.443.10">
    <property type="entry name" value="Intergrase catalytic core"/>
    <property type="match status" value="1"/>
</dbReference>
<dbReference type="GO" id="GO:0003677">
    <property type="term" value="F:DNA binding"/>
    <property type="evidence" value="ECO:0007669"/>
    <property type="project" value="UniProtKB-KW"/>
</dbReference>
<evidence type="ECO:0000313" key="7">
    <source>
        <dbReference type="Proteomes" id="UP000235778"/>
    </source>
</evidence>
<dbReference type="PANTHER" id="PTHR30349">
    <property type="entry name" value="PHAGE INTEGRASE-RELATED"/>
    <property type="match status" value="1"/>
</dbReference>
<dbReference type="GO" id="GO:0015074">
    <property type="term" value="P:DNA integration"/>
    <property type="evidence" value="ECO:0007669"/>
    <property type="project" value="UniProtKB-KW"/>
</dbReference>
<dbReference type="EMBL" id="MCSI01000165">
    <property type="protein sequence ID" value="PME56848.1"/>
    <property type="molecule type" value="Genomic_DNA"/>
</dbReference>
<evidence type="ECO:0000256" key="4">
    <source>
        <dbReference type="ARBA" id="ARBA00023172"/>
    </source>
</evidence>
<dbReference type="CDD" id="cd00397">
    <property type="entry name" value="DNA_BRE_C"/>
    <property type="match status" value="1"/>
</dbReference>
<keyword evidence="3" id="KW-0238">DNA-binding</keyword>
<evidence type="ECO:0000256" key="2">
    <source>
        <dbReference type="ARBA" id="ARBA00022908"/>
    </source>
</evidence>